<sequence length="581" mass="60505">MTPPTLSLSLRTVPLLLAALLASCGGGSEDSGGASSNTPYQGTLLNGTNCTVRYYAQSQPSQRAGTDPLYLTQWYLKNTGRLSGYSGLAAGEDLQVENVWASGLRGENIRVAVVDDALEVTHQDLAPNVVEGASYNYVSDGSWQRGSPWPLPCTSSQTHGTAVGGVVAARDSNGLGGRGVAPRASLVGYNALANDQDSEVLDALVRDQGKNHIYNNSWGAEDDGHFNTPASRSAQVGTILNGLRNGRNGLGSIYTFAGGNGGANGDYSVLDGNVSMLGTIPVCGTNAAGKRAPYSEPGPNLIVCAPSSDMGQAKGSSLPDVTTTTLQNQYTAKFNGTSAATPMISGVIALMLQANPNLTWRDVPLVLARSARQVDPTNAGWTSYGGYHYNHEYGFGVADATAAVQLARSWQSVGGSSTLRQCGPYSATVNQAIPETTPVSDAVLENPFADASGLSKAAVNGVTSRISAAGCGIQHIEHVEVVLTATDDTGARAHPSAGDLQITLTSPAGQTSTLTTPHLCYNISGQQTNCQGLVDFSFGLSRHLEEPAISGTSSDWTLAAADRRTGNTGRLRNWSITLYGR</sequence>
<dbReference type="PROSITE" id="PS00137">
    <property type="entry name" value="SUBTILASE_HIS"/>
    <property type="match status" value="1"/>
</dbReference>
<dbReference type="GO" id="GO:0005737">
    <property type="term" value="C:cytoplasm"/>
    <property type="evidence" value="ECO:0007669"/>
    <property type="project" value="UniProtKB-ARBA"/>
</dbReference>
<dbReference type="AlphaFoldDB" id="E7RXP0"/>
<feature type="active site" description="Charge relay system" evidence="7 8">
    <location>
        <position position="159"/>
    </location>
</feature>
<dbReference type="InterPro" id="IPR008979">
    <property type="entry name" value="Galactose-bd-like_sf"/>
</dbReference>
<dbReference type="GO" id="GO:0004252">
    <property type="term" value="F:serine-type endopeptidase activity"/>
    <property type="evidence" value="ECO:0007669"/>
    <property type="project" value="UniProtKB-UniRule"/>
</dbReference>
<name>E7RXP0_9BURK</name>
<comment type="similarity">
    <text evidence="1">Belongs to the peptidase S8 family. Furin subfamily.</text>
</comment>
<dbReference type="PROSITE" id="PS51892">
    <property type="entry name" value="SUBTILASE"/>
    <property type="match status" value="1"/>
</dbReference>
<dbReference type="GO" id="GO:0012505">
    <property type="term" value="C:endomembrane system"/>
    <property type="evidence" value="ECO:0007669"/>
    <property type="project" value="UniProtKB-ARBA"/>
</dbReference>
<organism evidence="11 12">
    <name type="scientific">Lautropia mirabilis ATCC 51599</name>
    <dbReference type="NCBI Taxonomy" id="887898"/>
    <lineage>
        <taxon>Bacteria</taxon>
        <taxon>Pseudomonadati</taxon>
        <taxon>Pseudomonadota</taxon>
        <taxon>Betaproteobacteria</taxon>
        <taxon>Burkholderiales</taxon>
        <taxon>Burkholderiaceae</taxon>
        <taxon>Lautropia</taxon>
    </lineage>
</organism>
<evidence type="ECO:0000256" key="1">
    <source>
        <dbReference type="ARBA" id="ARBA00005325"/>
    </source>
</evidence>
<dbReference type="InterPro" id="IPR000209">
    <property type="entry name" value="Peptidase_S8/S53_dom"/>
</dbReference>
<reference evidence="11 12" key="1">
    <citation type="submission" date="2010-12" db="EMBL/GenBank/DDBJ databases">
        <authorList>
            <person name="Muzny D."/>
            <person name="Qin X."/>
            <person name="Deng J."/>
            <person name="Jiang H."/>
            <person name="Liu Y."/>
            <person name="Qu J."/>
            <person name="Song X.-Z."/>
            <person name="Zhang L."/>
            <person name="Thornton R."/>
            <person name="Coyle M."/>
            <person name="Francisco L."/>
            <person name="Jackson L."/>
            <person name="Javaid M."/>
            <person name="Korchina V."/>
            <person name="Kovar C."/>
            <person name="Mata R."/>
            <person name="Mathew T."/>
            <person name="Ngo R."/>
            <person name="Nguyen L."/>
            <person name="Nguyen N."/>
            <person name="Okwuonu G."/>
            <person name="Ongeri F."/>
            <person name="Pham C."/>
            <person name="Simmons D."/>
            <person name="Wilczek-Boney K."/>
            <person name="Hale W."/>
            <person name="Jakkamsetti A."/>
            <person name="Pham P."/>
            <person name="Ruth R."/>
            <person name="San Lucas F."/>
            <person name="Warren J."/>
            <person name="Zhang J."/>
            <person name="Zhao Z."/>
            <person name="Zhou C."/>
            <person name="Zhu D."/>
            <person name="Lee S."/>
            <person name="Bess C."/>
            <person name="Blankenburg K."/>
            <person name="Forbes L."/>
            <person name="Fu Q."/>
            <person name="Gubbala S."/>
            <person name="Hirani K."/>
            <person name="Jayaseelan J.C."/>
            <person name="Lara F."/>
            <person name="Munidasa M."/>
            <person name="Palculict T."/>
            <person name="Patil S."/>
            <person name="Pu L.-L."/>
            <person name="Saada N."/>
            <person name="Tang L."/>
            <person name="Weissenberger G."/>
            <person name="Zhu Y."/>
            <person name="Hemphill L."/>
            <person name="Shang Y."/>
            <person name="Youmans B."/>
            <person name="Ayvaz T."/>
            <person name="Ross M."/>
            <person name="Santibanez J."/>
            <person name="Aqrawi P."/>
            <person name="Gross S."/>
            <person name="Joshi V."/>
            <person name="Fowler G."/>
            <person name="Nazareth L."/>
            <person name="Reid J."/>
            <person name="Worley K."/>
            <person name="Petrosino J."/>
            <person name="Highlander S."/>
            <person name="Gibbs R."/>
        </authorList>
    </citation>
    <scope>NUCLEOTIDE SEQUENCE [LARGE SCALE GENOMIC DNA]</scope>
    <source>
        <strain evidence="11 12">ATCC 51599</strain>
    </source>
</reference>
<dbReference type="PANTHER" id="PTHR42884:SF14">
    <property type="entry name" value="NEUROENDOCRINE CONVERTASE 1"/>
    <property type="match status" value="1"/>
</dbReference>
<protein>
    <submittedName>
        <fullName evidence="11">Convertase P-domain protein</fullName>
    </submittedName>
</protein>
<dbReference type="InterPro" id="IPR022398">
    <property type="entry name" value="Peptidase_S8_His-AS"/>
</dbReference>
<dbReference type="InterPro" id="IPR015500">
    <property type="entry name" value="Peptidase_S8_subtilisin-rel"/>
</dbReference>
<dbReference type="SUPFAM" id="SSF49785">
    <property type="entry name" value="Galactose-binding domain-like"/>
    <property type="match status" value="1"/>
</dbReference>
<evidence type="ECO:0000256" key="7">
    <source>
        <dbReference type="PIRSR" id="PIRSR615500-1"/>
    </source>
</evidence>
<dbReference type="HOGENOM" id="CLU_469134_0_0_4"/>
<evidence type="ECO:0000256" key="3">
    <source>
        <dbReference type="ARBA" id="ARBA00022729"/>
    </source>
</evidence>
<feature type="domain" description="P/Homo B" evidence="10">
    <location>
        <begin position="428"/>
        <end position="581"/>
    </location>
</feature>
<dbReference type="Pfam" id="PF00082">
    <property type="entry name" value="Peptidase_S8"/>
    <property type="match status" value="1"/>
</dbReference>
<dbReference type="PROSITE" id="PS51829">
    <property type="entry name" value="P_HOMO_B"/>
    <property type="match status" value="1"/>
</dbReference>
<evidence type="ECO:0000256" key="4">
    <source>
        <dbReference type="ARBA" id="ARBA00022801"/>
    </source>
</evidence>
<dbReference type="Pfam" id="PF01483">
    <property type="entry name" value="P_proprotein"/>
    <property type="match status" value="1"/>
</dbReference>
<feature type="chain" id="PRO_5003224342" evidence="9">
    <location>
        <begin position="19"/>
        <end position="581"/>
    </location>
</feature>
<dbReference type="GO" id="GO:0016020">
    <property type="term" value="C:membrane"/>
    <property type="evidence" value="ECO:0007669"/>
    <property type="project" value="TreeGrafter"/>
</dbReference>
<keyword evidence="12" id="KW-1185">Reference proteome</keyword>
<evidence type="ECO:0000256" key="6">
    <source>
        <dbReference type="ARBA" id="ARBA00022837"/>
    </source>
</evidence>
<comment type="caution">
    <text evidence="11">The sequence shown here is derived from an EMBL/GenBank/DDBJ whole genome shotgun (WGS) entry which is preliminary data.</text>
</comment>
<evidence type="ECO:0000256" key="2">
    <source>
        <dbReference type="ARBA" id="ARBA00022670"/>
    </source>
</evidence>
<dbReference type="PANTHER" id="PTHR42884">
    <property type="entry name" value="PROPROTEIN CONVERTASE SUBTILISIN/KEXIN-RELATED"/>
    <property type="match status" value="1"/>
</dbReference>
<evidence type="ECO:0000313" key="11">
    <source>
        <dbReference type="EMBL" id="EFV94714.1"/>
    </source>
</evidence>
<dbReference type="EMBL" id="AEQP01000010">
    <property type="protein sequence ID" value="EFV94714.1"/>
    <property type="molecule type" value="Genomic_DNA"/>
</dbReference>
<keyword evidence="2 8" id="KW-0645">Protease</keyword>
<dbReference type="Gene3D" id="3.40.50.200">
    <property type="entry name" value="Peptidase S8/S53 domain"/>
    <property type="match status" value="1"/>
</dbReference>
<proteinExistence type="inferred from homology"/>
<dbReference type="SUPFAM" id="SSF52743">
    <property type="entry name" value="Subtilisin-like"/>
    <property type="match status" value="1"/>
</dbReference>
<dbReference type="RefSeq" id="WP_005673741.1">
    <property type="nucleotide sequence ID" value="NZ_CP146288.1"/>
</dbReference>
<keyword evidence="4 8" id="KW-0378">Hydrolase</keyword>
<evidence type="ECO:0000259" key="10">
    <source>
        <dbReference type="PROSITE" id="PS51829"/>
    </source>
</evidence>
<dbReference type="PRINTS" id="PR00723">
    <property type="entry name" value="SUBTILISIN"/>
</dbReference>
<dbReference type="STRING" id="887898.HMPREF0551_1461"/>
<dbReference type="PROSITE" id="PS00138">
    <property type="entry name" value="SUBTILASE_SER"/>
    <property type="match status" value="1"/>
</dbReference>
<dbReference type="Proteomes" id="UP000011021">
    <property type="component" value="Unassembled WGS sequence"/>
</dbReference>
<feature type="active site" description="Charge relay system" evidence="7 8">
    <location>
        <position position="338"/>
    </location>
</feature>
<feature type="signal peptide" evidence="9">
    <location>
        <begin position="1"/>
        <end position="18"/>
    </location>
</feature>
<gene>
    <name evidence="11" type="ORF">HMPREF0551_1461</name>
</gene>
<dbReference type="CDD" id="cd04059">
    <property type="entry name" value="Peptidases_S8_Protein_convertases_Kexins_Furin-like"/>
    <property type="match status" value="1"/>
</dbReference>
<dbReference type="InterPro" id="IPR023828">
    <property type="entry name" value="Peptidase_S8_Ser-AS"/>
</dbReference>
<evidence type="ECO:0000256" key="8">
    <source>
        <dbReference type="PROSITE-ProRule" id="PRU01240"/>
    </source>
</evidence>
<dbReference type="InterPro" id="IPR002884">
    <property type="entry name" value="P_dom"/>
</dbReference>
<keyword evidence="6" id="KW-0106">Calcium</keyword>
<dbReference type="InterPro" id="IPR036852">
    <property type="entry name" value="Peptidase_S8/S53_dom_sf"/>
</dbReference>
<dbReference type="Gene3D" id="2.60.120.260">
    <property type="entry name" value="Galactose-binding domain-like"/>
    <property type="match status" value="1"/>
</dbReference>
<dbReference type="InterPro" id="IPR034182">
    <property type="entry name" value="Kexin/furin"/>
</dbReference>
<evidence type="ECO:0000256" key="5">
    <source>
        <dbReference type="ARBA" id="ARBA00022825"/>
    </source>
</evidence>
<feature type="active site" description="Charge relay system" evidence="7 8">
    <location>
        <position position="115"/>
    </location>
</feature>
<accession>E7RXP0</accession>
<keyword evidence="3 9" id="KW-0732">Signal</keyword>
<keyword evidence="5 8" id="KW-0720">Serine protease</keyword>
<evidence type="ECO:0000313" key="12">
    <source>
        <dbReference type="Proteomes" id="UP000011021"/>
    </source>
</evidence>
<evidence type="ECO:0000256" key="9">
    <source>
        <dbReference type="SAM" id="SignalP"/>
    </source>
</evidence>
<dbReference type="eggNOG" id="COG1404">
    <property type="taxonomic scope" value="Bacteria"/>
</dbReference>
<dbReference type="GO" id="GO:0016485">
    <property type="term" value="P:protein processing"/>
    <property type="evidence" value="ECO:0007669"/>
    <property type="project" value="TreeGrafter"/>
</dbReference>